<dbReference type="GO" id="GO:0032259">
    <property type="term" value="P:methylation"/>
    <property type="evidence" value="ECO:0007669"/>
    <property type="project" value="UniProtKB-KW"/>
</dbReference>
<dbReference type="InterPro" id="IPR050600">
    <property type="entry name" value="SETD3_SETD6_MTase"/>
</dbReference>
<reference evidence="5 6" key="1">
    <citation type="journal article" date="2023" name="Nat. Commun.">
        <title>Origin of minicircular mitochondrial genomes in red algae.</title>
        <authorList>
            <person name="Lee Y."/>
            <person name="Cho C.H."/>
            <person name="Lee Y.M."/>
            <person name="Park S.I."/>
            <person name="Yang J.H."/>
            <person name="West J.A."/>
            <person name="Bhattacharya D."/>
            <person name="Yoon H.S."/>
        </authorList>
    </citation>
    <scope>NUCLEOTIDE SEQUENCE [LARGE SCALE GENOMIC DNA]</scope>
    <source>
        <strain evidence="5 6">CCMP1338</strain>
        <tissue evidence="5">Whole cell</tissue>
    </source>
</reference>
<dbReference type="InterPro" id="IPR015353">
    <property type="entry name" value="Rubisco_LSMT_subst-bd"/>
</dbReference>
<dbReference type="InterPro" id="IPR036464">
    <property type="entry name" value="Rubisco_LSMT_subst-bd_sf"/>
</dbReference>
<organism evidence="5 6">
    <name type="scientific">Rhodosorus marinus</name>
    <dbReference type="NCBI Taxonomy" id="101924"/>
    <lineage>
        <taxon>Eukaryota</taxon>
        <taxon>Rhodophyta</taxon>
        <taxon>Stylonematophyceae</taxon>
        <taxon>Stylonematales</taxon>
        <taxon>Stylonemataceae</taxon>
        <taxon>Rhodosorus</taxon>
    </lineage>
</organism>
<dbReference type="Gene3D" id="3.90.1420.10">
    <property type="entry name" value="Rubisco LSMT, substrate-binding domain"/>
    <property type="match status" value="1"/>
</dbReference>
<dbReference type="EMBL" id="JAMWBK010000001">
    <property type="protein sequence ID" value="KAJ8909003.1"/>
    <property type="molecule type" value="Genomic_DNA"/>
</dbReference>
<keyword evidence="3" id="KW-0949">S-adenosyl-L-methionine</keyword>
<dbReference type="InterPro" id="IPR001214">
    <property type="entry name" value="SET_dom"/>
</dbReference>
<dbReference type="PANTHER" id="PTHR13271:SF123">
    <property type="entry name" value="RIBULOSE-1,5-BISPHOSPHATE CARBOXYLASE_OXYGENASE SMALL SUBUNIT N-METHYLTRANSFERASE I-RELATED"/>
    <property type="match status" value="1"/>
</dbReference>
<keyword evidence="6" id="KW-1185">Reference proteome</keyword>
<feature type="domain" description="SET" evidence="4">
    <location>
        <begin position="84"/>
        <end position="308"/>
    </location>
</feature>
<evidence type="ECO:0000256" key="3">
    <source>
        <dbReference type="ARBA" id="ARBA00022691"/>
    </source>
</evidence>
<dbReference type="InterPro" id="IPR044431">
    <property type="entry name" value="SET_RBCMT"/>
</dbReference>
<dbReference type="InterPro" id="IPR046341">
    <property type="entry name" value="SET_dom_sf"/>
</dbReference>
<dbReference type="Pfam" id="PF00856">
    <property type="entry name" value="SET"/>
    <property type="match status" value="1"/>
</dbReference>
<evidence type="ECO:0000259" key="4">
    <source>
        <dbReference type="PROSITE" id="PS50280"/>
    </source>
</evidence>
<proteinExistence type="predicted"/>
<accession>A0AAV8V2C8</accession>
<protein>
    <recommendedName>
        <fullName evidence="4">SET domain-containing protein</fullName>
    </recommendedName>
</protein>
<dbReference type="PROSITE" id="PS50280">
    <property type="entry name" value="SET"/>
    <property type="match status" value="1"/>
</dbReference>
<evidence type="ECO:0000313" key="5">
    <source>
        <dbReference type="EMBL" id="KAJ8909003.1"/>
    </source>
</evidence>
<evidence type="ECO:0000256" key="1">
    <source>
        <dbReference type="ARBA" id="ARBA00022603"/>
    </source>
</evidence>
<keyword evidence="2" id="KW-0808">Transferase</keyword>
<dbReference type="SUPFAM" id="SSF81822">
    <property type="entry name" value="RuBisCo LSMT C-terminal, substrate-binding domain"/>
    <property type="match status" value="1"/>
</dbReference>
<comment type="caution">
    <text evidence="5">The sequence shown here is derived from an EMBL/GenBank/DDBJ whole genome shotgun (WGS) entry which is preliminary data.</text>
</comment>
<dbReference type="Pfam" id="PF09273">
    <property type="entry name" value="Rubis-subs-bind"/>
    <property type="match status" value="1"/>
</dbReference>
<keyword evidence="1" id="KW-0489">Methyltransferase</keyword>
<dbReference type="AlphaFoldDB" id="A0AAV8V2C8"/>
<dbReference type="GO" id="GO:0016279">
    <property type="term" value="F:protein-lysine N-methyltransferase activity"/>
    <property type="evidence" value="ECO:0007669"/>
    <property type="project" value="InterPro"/>
</dbReference>
<gene>
    <name evidence="5" type="ORF">NDN08_005702</name>
</gene>
<dbReference type="Proteomes" id="UP001157974">
    <property type="component" value="Unassembled WGS sequence"/>
</dbReference>
<dbReference type="PANTHER" id="PTHR13271">
    <property type="entry name" value="UNCHARACTERIZED PUTATIVE METHYLTRANSFERASE"/>
    <property type="match status" value="1"/>
</dbReference>
<dbReference type="CDD" id="cd19179">
    <property type="entry name" value="SET_RBCMT"/>
    <property type="match status" value="1"/>
</dbReference>
<dbReference type="SUPFAM" id="SSF82199">
    <property type="entry name" value="SET domain"/>
    <property type="match status" value="1"/>
</dbReference>
<evidence type="ECO:0000256" key="2">
    <source>
        <dbReference type="ARBA" id="ARBA00022679"/>
    </source>
</evidence>
<evidence type="ECO:0000313" key="6">
    <source>
        <dbReference type="Proteomes" id="UP001157974"/>
    </source>
</evidence>
<name>A0AAV8V2C8_9RHOD</name>
<dbReference type="Gene3D" id="3.90.1410.10">
    <property type="entry name" value="set domain protein methyltransferase, domain 1"/>
    <property type="match status" value="1"/>
</dbReference>
<sequence>MGKSEMELGFVSVAGFGGQRRRGCAIRMSDGPPVSPFASKGKGGASLEKSLVEIEREKNRALQDWLGDNGVYMSDRSGWGKAPHGLVISNETTDEGEPCGRGLLAKRDITQGEPIFEIPVELCLTKAKAVEVFDLPEDMNEYISIAILLISERNKGSDSFYKPYIDILPSDEDLNPMFRWPKEDLELLQGSPVVGAAKSLEEKLTTEYNEINESLFKKRRKEFPEEVFNYESWEWAFAVLFSRAVLFDPLSFEDQELGLVPYADLLNHNPFCSAFIERQKRMFSKNKFVVVYADRNYNKMEQIYTTYGQKANSEFAILYGFVVDRNPYDSIDVTVALSKDDPLYDVKVEYLKRIGKEESIAFPIYADRSPVEMIEFLRFCVADEEELGIGVFNRMVTVQNELAVADMLVGCCEDALAAYSTSLEDDNALMSDRKMYTMFGKNARMAIKLRRAEKKILTRTIADIERRRTKPKDLFS</sequence>